<gene>
    <name evidence="1" type="ORF">SS50377_25921</name>
    <name evidence="2" type="ORF">SS50377_25925</name>
</gene>
<dbReference type="Proteomes" id="UP000018208">
    <property type="component" value="Unassembled WGS sequence"/>
</dbReference>
<dbReference type="EMBL" id="AUWU02000006">
    <property type="protein sequence ID" value="KAH0571730.1"/>
    <property type="molecule type" value="Genomic_DNA"/>
</dbReference>
<name>A0A9P8LPB7_9EUKA</name>
<sequence length="93" mass="10563">MPLFQTALGDQGFWLQTSHMSAAPQELDLRCQAESKTEAANTTAYNNGRNSAQEVVYAKTAKLILAVSCNRFRRRQYVLLVPNHQSLKFCEWV</sequence>
<dbReference type="GeneID" id="94299944"/>
<organism evidence="2 3">
    <name type="scientific">Spironucleus salmonicida</name>
    <dbReference type="NCBI Taxonomy" id="348837"/>
    <lineage>
        <taxon>Eukaryota</taxon>
        <taxon>Metamonada</taxon>
        <taxon>Diplomonadida</taxon>
        <taxon>Hexamitidae</taxon>
        <taxon>Hexamitinae</taxon>
        <taxon>Spironucleus</taxon>
    </lineage>
</organism>
<keyword evidence="3" id="KW-1185">Reference proteome</keyword>
<evidence type="ECO:0000313" key="1">
    <source>
        <dbReference type="EMBL" id="KAH0571730.1"/>
    </source>
</evidence>
<proteinExistence type="predicted"/>
<dbReference type="RefSeq" id="XP_067762503.1">
    <property type="nucleotide sequence ID" value="XM_067909747.1"/>
</dbReference>
<evidence type="ECO:0000313" key="2">
    <source>
        <dbReference type="EMBL" id="KAH0571734.1"/>
    </source>
</evidence>
<reference evidence="2" key="1">
    <citation type="journal article" date="2014" name="PLoS Genet.">
        <title>The Genome of Spironucleus salmonicida Highlights a Fish Pathogen Adapted to Fluctuating Environments.</title>
        <authorList>
            <person name="Xu F."/>
            <person name="Jerlstrom-Hultqvist J."/>
            <person name="Einarsson E."/>
            <person name="Astvaldsson A."/>
            <person name="Svard S.G."/>
            <person name="Andersson J.O."/>
        </authorList>
    </citation>
    <scope>NUCLEOTIDE SEQUENCE</scope>
    <source>
        <strain evidence="2">ATCC 50377</strain>
    </source>
</reference>
<protein>
    <submittedName>
        <fullName evidence="2">Uncharacterized protein</fullName>
    </submittedName>
</protein>
<dbReference type="KEGG" id="ssao:94299944"/>
<dbReference type="EMBL" id="AUWU02000006">
    <property type="protein sequence ID" value="KAH0571734.1"/>
    <property type="molecule type" value="Genomic_DNA"/>
</dbReference>
<dbReference type="AlphaFoldDB" id="A0A9P8LPB7"/>
<reference evidence="2" key="2">
    <citation type="submission" date="2020-12" db="EMBL/GenBank/DDBJ databases">
        <title>New Spironucleus salmonicida genome in near-complete chromosomes.</title>
        <authorList>
            <person name="Xu F."/>
            <person name="Kurt Z."/>
            <person name="Jimenez-Gonzalez A."/>
            <person name="Astvaldsson A."/>
            <person name="Andersson J.O."/>
            <person name="Svard S.G."/>
        </authorList>
    </citation>
    <scope>NUCLEOTIDE SEQUENCE</scope>
    <source>
        <strain evidence="2">ATCC 50377</strain>
    </source>
</reference>
<comment type="caution">
    <text evidence="2">The sequence shown here is derived from an EMBL/GenBank/DDBJ whole genome shotgun (WGS) entry which is preliminary data.</text>
</comment>
<evidence type="ECO:0000313" key="3">
    <source>
        <dbReference type="Proteomes" id="UP000018208"/>
    </source>
</evidence>
<accession>A0A9P8LPB7</accession>